<dbReference type="InterPro" id="IPR021109">
    <property type="entry name" value="Peptidase_aspartic_dom_sf"/>
</dbReference>
<dbReference type="Pfam" id="PF13975">
    <property type="entry name" value="gag-asp_proteas"/>
    <property type="match status" value="1"/>
</dbReference>
<dbReference type="Proteomes" id="UP001368500">
    <property type="component" value="Unassembled WGS sequence"/>
</dbReference>
<dbReference type="InterPro" id="IPR034122">
    <property type="entry name" value="Retropepsin-like_bacterial"/>
</dbReference>
<gene>
    <name evidence="1" type="ORF">AACH11_10500</name>
</gene>
<proteinExistence type="predicted"/>
<dbReference type="RefSeq" id="WP_341374171.1">
    <property type="nucleotide sequence ID" value="NZ_JBBUTF010000008.1"/>
</dbReference>
<evidence type="ECO:0000313" key="1">
    <source>
        <dbReference type="EMBL" id="MEK8026387.1"/>
    </source>
</evidence>
<protein>
    <submittedName>
        <fullName evidence="1">Retropepsin-like aspartic protease</fullName>
    </submittedName>
</protein>
<comment type="caution">
    <text evidence="1">The sequence shown here is derived from an EMBL/GenBank/DDBJ whole genome shotgun (WGS) entry which is preliminary data.</text>
</comment>
<name>A0ABU9BBP1_9BURK</name>
<dbReference type="EMBL" id="JBBUTF010000008">
    <property type="protein sequence ID" value="MEK8026387.1"/>
    <property type="molecule type" value="Genomic_DNA"/>
</dbReference>
<sequence length="162" mass="17638">MQDFPRALKHVTAWLVLATAVFLGVQAWQAERARPAPRQMDGELVLRRAADGHYHWPATVAGQSVDFLIDTGATGSALPAELAERLGLPRGDTIQTHTAAGPARGWISHAELRLSHGPELPEHRFMVLPGLGTPLLGMDVLSRLRLVQQGQELRISQPARAP</sequence>
<dbReference type="CDD" id="cd05483">
    <property type="entry name" value="retropepsin_like_bacteria"/>
    <property type="match status" value="1"/>
</dbReference>
<evidence type="ECO:0000313" key="2">
    <source>
        <dbReference type="Proteomes" id="UP001368500"/>
    </source>
</evidence>
<dbReference type="Gene3D" id="2.40.70.10">
    <property type="entry name" value="Acid Proteases"/>
    <property type="match status" value="1"/>
</dbReference>
<reference evidence="1 2" key="1">
    <citation type="submission" date="2024-04" db="EMBL/GenBank/DDBJ databases">
        <title>Novel species of the genus Ideonella isolated from streams.</title>
        <authorList>
            <person name="Lu H."/>
        </authorList>
    </citation>
    <scope>NUCLEOTIDE SEQUENCE [LARGE SCALE GENOMIC DNA]</scope>
    <source>
        <strain evidence="1 2">BYS139W</strain>
    </source>
</reference>
<organism evidence="1 2">
    <name type="scientific">Pseudaquabacterium rugosum</name>
    <dbReference type="NCBI Taxonomy" id="2984194"/>
    <lineage>
        <taxon>Bacteria</taxon>
        <taxon>Pseudomonadati</taxon>
        <taxon>Pseudomonadota</taxon>
        <taxon>Betaproteobacteria</taxon>
        <taxon>Burkholderiales</taxon>
        <taxon>Sphaerotilaceae</taxon>
        <taxon>Pseudaquabacterium</taxon>
    </lineage>
</organism>
<accession>A0ABU9BBP1</accession>
<dbReference type="SUPFAM" id="SSF50630">
    <property type="entry name" value="Acid proteases"/>
    <property type="match status" value="1"/>
</dbReference>
<keyword evidence="2" id="KW-1185">Reference proteome</keyword>